<dbReference type="Pfam" id="PF04835">
    <property type="entry name" value="Pox_A9"/>
    <property type="match status" value="1"/>
</dbReference>
<evidence type="ECO:0000256" key="10">
    <source>
        <dbReference type="ARBA" id="ARBA00023200"/>
    </source>
</evidence>
<evidence type="ECO:0000256" key="4">
    <source>
        <dbReference type="ARBA" id="ARBA00022729"/>
    </source>
</evidence>
<evidence type="ECO:0000256" key="6">
    <source>
        <dbReference type="ARBA" id="ARBA00022921"/>
    </source>
</evidence>
<evidence type="ECO:0000256" key="9">
    <source>
        <dbReference type="ARBA" id="ARBA00023180"/>
    </source>
</evidence>
<comment type="subcellular location">
    <subcellularLocation>
        <location evidence="1">Host cytoplasm</location>
    </subcellularLocation>
    <subcellularLocation>
        <location evidence="2">Virion membrane</location>
        <topology evidence="2">Single-pass membrane protein</topology>
    </subcellularLocation>
</comment>
<evidence type="ECO:0000256" key="5">
    <source>
        <dbReference type="ARBA" id="ARBA00022844"/>
    </source>
</evidence>
<evidence type="ECO:0000256" key="1">
    <source>
        <dbReference type="ARBA" id="ARBA00004192"/>
    </source>
</evidence>
<accession>A0A2C9DSR2</accession>
<feature type="transmembrane region" description="Helical" evidence="12">
    <location>
        <begin position="46"/>
        <end position="68"/>
    </location>
</feature>
<reference evidence="13" key="1">
    <citation type="journal article" date="2017" name="Virus Res.">
        <title>Complete genomic characterisation of two novel poxviruses (WKPV and EKPV) from western and eastern grey kangaroos.</title>
        <authorList>
            <person name="Bennett M."/>
            <person name="Tu S.L."/>
            <person name="Upton C."/>
            <person name="McArtor C."/>
            <person name="Gillett A."/>
            <person name="Laird T."/>
            <person name="O'Dea M."/>
        </authorList>
    </citation>
    <scope>NUCLEOTIDE SEQUENCE [LARGE SCALE GENOMIC DNA]</scope>
    <source>
        <strain evidence="13">Western Australia</strain>
    </source>
</reference>
<dbReference type="RefSeq" id="YP_010085235.1">
    <property type="nucleotide sequence ID" value="NC_055228.1"/>
</dbReference>
<keyword evidence="3 12" id="KW-0812">Transmembrane</keyword>
<keyword evidence="6" id="KW-0426">Late protein</keyword>
<evidence type="ECO:0000256" key="3">
    <source>
        <dbReference type="ARBA" id="ARBA00022692"/>
    </source>
</evidence>
<dbReference type="EMBL" id="MF467280">
    <property type="protein sequence ID" value="ATI21045.1"/>
    <property type="molecule type" value="Genomic_DNA"/>
</dbReference>
<dbReference type="GO" id="GO:0055036">
    <property type="term" value="C:virion membrane"/>
    <property type="evidence" value="ECO:0007669"/>
    <property type="project" value="UniProtKB-SubCell"/>
</dbReference>
<evidence type="ECO:0000256" key="12">
    <source>
        <dbReference type="SAM" id="Phobius"/>
    </source>
</evidence>
<keyword evidence="9" id="KW-0325">Glycoprotein</keyword>
<organism evidence="13">
    <name type="scientific">Western grey kangaroopox virus</name>
    <dbReference type="NCBI Taxonomy" id="1566307"/>
    <lineage>
        <taxon>Viruses</taxon>
        <taxon>Varidnaviria</taxon>
        <taxon>Bamfordvirae</taxon>
        <taxon>Nucleocytoviricota</taxon>
        <taxon>Pokkesviricetes</taxon>
        <taxon>Chitovirales</taxon>
        <taxon>Poxviridae</taxon>
        <taxon>Chordopoxvirinae</taxon>
        <taxon>Macropopoxvirus</taxon>
        <taxon>Macropopoxvirus mfuliginosuspox</taxon>
        <taxon>Western kangaroopox virus</taxon>
    </lineage>
</organism>
<evidence type="ECO:0000313" key="13">
    <source>
        <dbReference type="EMBL" id="ATI21045.1"/>
    </source>
</evidence>
<proteinExistence type="predicted"/>
<evidence type="ECO:0000256" key="8">
    <source>
        <dbReference type="ARBA" id="ARBA00023136"/>
    </source>
</evidence>
<dbReference type="GO" id="GO:0030430">
    <property type="term" value="C:host cell cytoplasm"/>
    <property type="evidence" value="ECO:0007669"/>
    <property type="project" value="UniProtKB-SubCell"/>
</dbReference>
<evidence type="ECO:0000256" key="7">
    <source>
        <dbReference type="ARBA" id="ARBA00022989"/>
    </source>
</evidence>
<keyword evidence="8 12" id="KW-0472">Membrane</keyword>
<name>A0A2C9DSR2_9POXV</name>
<keyword evidence="5" id="KW-0946">Virion</keyword>
<keyword evidence="7 12" id="KW-1133">Transmembrane helix</keyword>
<dbReference type="InterPro" id="IPR006920">
    <property type="entry name" value="Poxvirus_A9"/>
</dbReference>
<keyword evidence="4" id="KW-0732">Signal</keyword>
<dbReference type="KEGG" id="vg:65100306"/>
<sequence>MSCYAAVLKSISGLAFFQVANGAIDLVKHCLMYFCERKLRCNSLFFVVIKIVLSMVLYMSLGLSLVYLSNHATEAQ</sequence>
<evidence type="ECO:0000256" key="2">
    <source>
        <dbReference type="ARBA" id="ARBA00004381"/>
    </source>
</evidence>
<dbReference type="Proteomes" id="UP000318778">
    <property type="component" value="Segment"/>
</dbReference>
<evidence type="ECO:0000256" key="11">
    <source>
        <dbReference type="ARBA" id="ARBA00024834"/>
    </source>
</evidence>
<dbReference type="GeneID" id="65100306"/>
<comment type="function">
    <text evidence="11">Envelope protein. Required for an early step in virion morphogenesis.</text>
</comment>
<keyword evidence="10" id="KW-1035">Host cytoplasm</keyword>
<protein>
    <submittedName>
        <fullName evidence="13">Viral membrane associated early morphogenesis protein</fullName>
    </submittedName>
</protein>
<evidence type="ECO:0000313" key="14">
    <source>
        <dbReference type="Proteomes" id="UP000318778"/>
    </source>
</evidence>
<keyword evidence="14" id="KW-1185">Reference proteome</keyword>